<dbReference type="Proteomes" id="UP000314294">
    <property type="component" value="Unassembled WGS sequence"/>
</dbReference>
<keyword evidence="9" id="KW-0418">Kinase</keyword>
<sequence>MKTSIQPGVTLRVALPQVPVAHRDLKSSNIVMKSRTDCALCDFGLALRLDLSLTVDDYANTGQVSSPPAEQQEARGARPG</sequence>
<evidence type="ECO:0000256" key="12">
    <source>
        <dbReference type="ARBA" id="ARBA00023136"/>
    </source>
</evidence>
<keyword evidence="11" id="KW-1133">Transmembrane helix</keyword>
<evidence type="ECO:0000256" key="6">
    <source>
        <dbReference type="ARBA" id="ARBA00022692"/>
    </source>
</evidence>
<dbReference type="InterPro" id="IPR000333">
    <property type="entry name" value="TGFB_receptor"/>
</dbReference>
<dbReference type="InterPro" id="IPR008271">
    <property type="entry name" value="Ser/Thr_kinase_AS"/>
</dbReference>
<keyword evidence="12" id="KW-0472">Membrane</keyword>
<dbReference type="SUPFAM" id="SSF56112">
    <property type="entry name" value="Protein kinase-like (PK-like)"/>
    <property type="match status" value="1"/>
</dbReference>
<dbReference type="InterPro" id="IPR000719">
    <property type="entry name" value="Prot_kinase_dom"/>
</dbReference>
<evidence type="ECO:0000256" key="13">
    <source>
        <dbReference type="ARBA" id="ARBA00023170"/>
    </source>
</evidence>
<comment type="caution">
    <text evidence="16">The sequence shown here is derived from an EMBL/GenBank/DDBJ whole genome shotgun (WGS) entry which is preliminary data.</text>
</comment>
<dbReference type="PANTHER" id="PTHR23255">
    <property type="entry name" value="TRANSFORMING GROWTH FACTOR-BETA RECEPTOR TYPE I AND II"/>
    <property type="match status" value="1"/>
</dbReference>
<evidence type="ECO:0000256" key="11">
    <source>
        <dbReference type="ARBA" id="ARBA00022989"/>
    </source>
</evidence>
<dbReference type="InterPro" id="IPR011009">
    <property type="entry name" value="Kinase-like_dom_sf"/>
</dbReference>
<evidence type="ECO:0000256" key="5">
    <source>
        <dbReference type="ARBA" id="ARBA00022679"/>
    </source>
</evidence>
<evidence type="ECO:0000313" key="16">
    <source>
        <dbReference type="EMBL" id="TNN69602.1"/>
    </source>
</evidence>
<feature type="compositionally biased region" description="Polar residues" evidence="14">
    <location>
        <begin position="60"/>
        <end position="69"/>
    </location>
</feature>
<evidence type="ECO:0000256" key="10">
    <source>
        <dbReference type="ARBA" id="ARBA00022840"/>
    </source>
</evidence>
<keyword evidence="6" id="KW-0812">Transmembrane</keyword>
<dbReference type="GO" id="GO:0004675">
    <property type="term" value="F:transmembrane receptor protein serine/threonine kinase activity"/>
    <property type="evidence" value="ECO:0007669"/>
    <property type="project" value="UniProtKB-EC"/>
</dbReference>
<reference evidence="16 17" key="1">
    <citation type="submission" date="2019-03" db="EMBL/GenBank/DDBJ databases">
        <title>First draft genome of Liparis tanakae, snailfish: a comprehensive survey of snailfish specific genes.</title>
        <authorList>
            <person name="Kim W."/>
            <person name="Song I."/>
            <person name="Jeong J.-H."/>
            <person name="Kim D."/>
            <person name="Kim S."/>
            <person name="Ryu S."/>
            <person name="Song J.Y."/>
            <person name="Lee S.K."/>
        </authorList>
    </citation>
    <scope>NUCLEOTIDE SEQUENCE [LARGE SCALE GENOMIC DNA]</scope>
    <source>
        <tissue evidence="16">Muscle</tissue>
    </source>
</reference>
<dbReference type="PROSITE" id="PS00108">
    <property type="entry name" value="PROTEIN_KINASE_ST"/>
    <property type="match status" value="1"/>
</dbReference>
<evidence type="ECO:0000256" key="14">
    <source>
        <dbReference type="SAM" id="MobiDB-lite"/>
    </source>
</evidence>
<evidence type="ECO:0000256" key="3">
    <source>
        <dbReference type="ARBA" id="ARBA00012401"/>
    </source>
</evidence>
<feature type="domain" description="Protein kinase" evidence="15">
    <location>
        <begin position="1"/>
        <end position="80"/>
    </location>
</feature>
<dbReference type="GO" id="GO:0043235">
    <property type="term" value="C:receptor complex"/>
    <property type="evidence" value="ECO:0007669"/>
    <property type="project" value="TreeGrafter"/>
</dbReference>
<name>A0A4Z2HXF4_9TELE</name>
<dbReference type="EC" id="2.7.11.30" evidence="3"/>
<organism evidence="16 17">
    <name type="scientific">Liparis tanakae</name>
    <name type="common">Tanaka's snailfish</name>
    <dbReference type="NCBI Taxonomy" id="230148"/>
    <lineage>
        <taxon>Eukaryota</taxon>
        <taxon>Metazoa</taxon>
        <taxon>Chordata</taxon>
        <taxon>Craniata</taxon>
        <taxon>Vertebrata</taxon>
        <taxon>Euteleostomi</taxon>
        <taxon>Actinopterygii</taxon>
        <taxon>Neopterygii</taxon>
        <taxon>Teleostei</taxon>
        <taxon>Neoteleostei</taxon>
        <taxon>Acanthomorphata</taxon>
        <taxon>Eupercaria</taxon>
        <taxon>Perciformes</taxon>
        <taxon>Cottioidei</taxon>
        <taxon>Cottales</taxon>
        <taxon>Liparidae</taxon>
        <taxon>Liparis</taxon>
    </lineage>
</organism>
<dbReference type="GO" id="GO:0005886">
    <property type="term" value="C:plasma membrane"/>
    <property type="evidence" value="ECO:0007669"/>
    <property type="project" value="TreeGrafter"/>
</dbReference>
<keyword evidence="5" id="KW-0808">Transferase</keyword>
<dbReference type="PANTHER" id="PTHR23255:SF51">
    <property type="entry name" value="TGF-BETA RECEPTOR TYPE-2"/>
    <property type="match status" value="1"/>
</dbReference>
<keyword evidence="13 16" id="KW-0675">Receptor</keyword>
<dbReference type="Gene3D" id="1.10.510.10">
    <property type="entry name" value="Transferase(Phosphotransferase) domain 1"/>
    <property type="match status" value="1"/>
</dbReference>
<dbReference type="PROSITE" id="PS50011">
    <property type="entry name" value="PROTEIN_KINASE_DOM"/>
    <property type="match status" value="1"/>
</dbReference>
<feature type="region of interest" description="Disordered" evidence="14">
    <location>
        <begin position="59"/>
        <end position="80"/>
    </location>
</feature>
<dbReference type="OrthoDB" id="547665at2759"/>
<keyword evidence="8" id="KW-0547">Nucleotide-binding</keyword>
<evidence type="ECO:0000313" key="17">
    <source>
        <dbReference type="Proteomes" id="UP000314294"/>
    </source>
</evidence>
<evidence type="ECO:0000256" key="8">
    <source>
        <dbReference type="ARBA" id="ARBA00022741"/>
    </source>
</evidence>
<proteinExistence type="inferred from homology"/>
<gene>
    <name evidence="16" type="primary">TGFBR2_2</name>
    <name evidence="16" type="ORF">EYF80_020247</name>
</gene>
<evidence type="ECO:0000256" key="7">
    <source>
        <dbReference type="ARBA" id="ARBA00022729"/>
    </source>
</evidence>
<evidence type="ECO:0000256" key="2">
    <source>
        <dbReference type="ARBA" id="ARBA00009605"/>
    </source>
</evidence>
<accession>A0A4Z2HXF4</accession>
<protein>
    <recommendedName>
        <fullName evidence="3">receptor protein serine/threonine kinase</fullName>
        <ecNumber evidence="3">2.7.11.30</ecNumber>
    </recommendedName>
</protein>
<comment type="subcellular location">
    <subcellularLocation>
        <location evidence="1">Membrane</location>
        <topology evidence="1">Single-pass type I membrane protein</topology>
    </subcellularLocation>
</comment>
<dbReference type="GO" id="GO:0005524">
    <property type="term" value="F:ATP binding"/>
    <property type="evidence" value="ECO:0007669"/>
    <property type="project" value="UniProtKB-KW"/>
</dbReference>
<evidence type="ECO:0000256" key="1">
    <source>
        <dbReference type="ARBA" id="ARBA00004479"/>
    </source>
</evidence>
<keyword evidence="4" id="KW-0723">Serine/threonine-protein kinase</keyword>
<keyword evidence="10" id="KW-0067">ATP-binding</keyword>
<dbReference type="AlphaFoldDB" id="A0A4Z2HXF4"/>
<evidence type="ECO:0000256" key="4">
    <source>
        <dbReference type="ARBA" id="ARBA00022527"/>
    </source>
</evidence>
<dbReference type="GO" id="GO:0007507">
    <property type="term" value="P:heart development"/>
    <property type="evidence" value="ECO:0007669"/>
    <property type="project" value="TreeGrafter"/>
</dbReference>
<comment type="similarity">
    <text evidence="2">Belongs to the protein kinase superfamily. TKL Ser/Thr protein kinase family. TGFB receptor subfamily.</text>
</comment>
<keyword evidence="7" id="KW-0732">Signal</keyword>
<dbReference type="EMBL" id="SRLO01000174">
    <property type="protein sequence ID" value="TNN69602.1"/>
    <property type="molecule type" value="Genomic_DNA"/>
</dbReference>
<dbReference type="GO" id="GO:0071363">
    <property type="term" value="P:cellular response to growth factor stimulus"/>
    <property type="evidence" value="ECO:0007669"/>
    <property type="project" value="TreeGrafter"/>
</dbReference>
<evidence type="ECO:0000256" key="9">
    <source>
        <dbReference type="ARBA" id="ARBA00022777"/>
    </source>
</evidence>
<evidence type="ECO:0000259" key="15">
    <source>
        <dbReference type="PROSITE" id="PS50011"/>
    </source>
</evidence>
<keyword evidence="17" id="KW-1185">Reference proteome</keyword>